<evidence type="ECO:0000313" key="2">
    <source>
        <dbReference type="EMBL" id="GID15134.1"/>
    </source>
</evidence>
<dbReference type="Proteomes" id="UP000612808">
    <property type="component" value="Unassembled WGS sequence"/>
</dbReference>
<sequence length="156" mass="16993">MTEKHKYPSPLYAAAGIGDLAAEKLRELPGRVNDVREWAREEFGGDREKARADLAELGGRIGHGLATVRTRVQSLSEADLRELRGNARKRAGEFADVAARNLVTAQDRATHLYEDLVTRGSGVLDTPAPAELPEPKPAKKMAKKATRPAARKSADK</sequence>
<name>A0A8J3NGR4_9ACTN</name>
<protein>
    <submittedName>
        <fullName evidence="2">Uncharacterized protein</fullName>
    </submittedName>
</protein>
<organism evidence="2 3">
    <name type="scientific">Actinocatenispora rupis</name>
    <dbReference type="NCBI Taxonomy" id="519421"/>
    <lineage>
        <taxon>Bacteria</taxon>
        <taxon>Bacillati</taxon>
        <taxon>Actinomycetota</taxon>
        <taxon>Actinomycetes</taxon>
        <taxon>Micromonosporales</taxon>
        <taxon>Micromonosporaceae</taxon>
        <taxon>Actinocatenispora</taxon>
    </lineage>
</organism>
<evidence type="ECO:0000256" key="1">
    <source>
        <dbReference type="SAM" id="MobiDB-lite"/>
    </source>
</evidence>
<feature type="compositionally biased region" description="Basic residues" evidence="1">
    <location>
        <begin position="138"/>
        <end position="150"/>
    </location>
</feature>
<dbReference type="EMBL" id="BOMB01000038">
    <property type="protein sequence ID" value="GID15134.1"/>
    <property type="molecule type" value="Genomic_DNA"/>
</dbReference>
<keyword evidence="3" id="KW-1185">Reference proteome</keyword>
<reference evidence="2" key="1">
    <citation type="submission" date="2021-01" db="EMBL/GenBank/DDBJ databases">
        <title>Whole genome shotgun sequence of Actinocatenispora rupis NBRC 107355.</title>
        <authorList>
            <person name="Komaki H."/>
            <person name="Tamura T."/>
        </authorList>
    </citation>
    <scope>NUCLEOTIDE SEQUENCE</scope>
    <source>
        <strain evidence="2">NBRC 107355</strain>
    </source>
</reference>
<gene>
    <name evidence="2" type="ORF">Aru02nite_60230</name>
</gene>
<dbReference type="RefSeq" id="WP_203663293.1">
    <property type="nucleotide sequence ID" value="NZ_BAAAZM010000001.1"/>
</dbReference>
<accession>A0A8J3NGR4</accession>
<proteinExistence type="predicted"/>
<comment type="caution">
    <text evidence="2">The sequence shown here is derived from an EMBL/GenBank/DDBJ whole genome shotgun (WGS) entry which is preliminary data.</text>
</comment>
<evidence type="ECO:0000313" key="3">
    <source>
        <dbReference type="Proteomes" id="UP000612808"/>
    </source>
</evidence>
<dbReference type="AlphaFoldDB" id="A0A8J3NGR4"/>
<feature type="region of interest" description="Disordered" evidence="1">
    <location>
        <begin position="120"/>
        <end position="156"/>
    </location>
</feature>